<evidence type="ECO:0000313" key="1">
    <source>
        <dbReference type="EMBL" id="CAI0444235.1"/>
    </source>
</evidence>
<organism evidence="1 2">
    <name type="scientific">Linum tenue</name>
    <dbReference type="NCBI Taxonomy" id="586396"/>
    <lineage>
        <taxon>Eukaryota</taxon>
        <taxon>Viridiplantae</taxon>
        <taxon>Streptophyta</taxon>
        <taxon>Embryophyta</taxon>
        <taxon>Tracheophyta</taxon>
        <taxon>Spermatophyta</taxon>
        <taxon>Magnoliopsida</taxon>
        <taxon>eudicotyledons</taxon>
        <taxon>Gunneridae</taxon>
        <taxon>Pentapetalae</taxon>
        <taxon>rosids</taxon>
        <taxon>fabids</taxon>
        <taxon>Malpighiales</taxon>
        <taxon>Linaceae</taxon>
        <taxon>Linum</taxon>
    </lineage>
</organism>
<comment type="caution">
    <text evidence="1">The sequence shown here is derived from an EMBL/GenBank/DDBJ whole genome shotgun (WGS) entry which is preliminary data.</text>
</comment>
<dbReference type="Proteomes" id="UP001154282">
    <property type="component" value="Unassembled WGS sequence"/>
</dbReference>
<gene>
    <name evidence="1" type="ORF">LITE_LOCUS28029</name>
</gene>
<name>A0AAV0MCV6_9ROSI</name>
<evidence type="ECO:0000313" key="2">
    <source>
        <dbReference type="Proteomes" id="UP001154282"/>
    </source>
</evidence>
<dbReference type="AlphaFoldDB" id="A0AAV0MCV6"/>
<accession>A0AAV0MCV6</accession>
<proteinExistence type="predicted"/>
<keyword evidence="2" id="KW-1185">Reference proteome</keyword>
<reference evidence="1" key="1">
    <citation type="submission" date="2022-08" db="EMBL/GenBank/DDBJ databases">
        <authorList>
            <person name="Gutierrez-Valencia J."/>
        </authorList>
    </citation>
    <scope>NUCLEOTIDE SEQUENCE</scope>
</reference>
<sequence length="153" mass="16344">MLSGVVVPFSRFSSVVVVSKKAGDVSAVTFSSQRRPVTSSSPSRLLSGVVGVVVCPSSLVFHGIAKAKRHLNEVPCDVNLEGEDISNNNDLSEDEITVENLYAEGEGVVDDVHTNDGSAIPVMDIRDFNIDNMEIILFEKGVGQRIDGGVQRG</sequence>
<protein>
    <submittedName>
        <fullName evidence="1">Uncharacterized protein</fullName>
    </submittedName>
</protein>
<dbReference type="EMBL" id="CAMGYJ010000007">
    <property type="protein sequence ID" value="CAI0444235.1"/>
    <property type="molecule type" value="Genomic_DNA"/>
</dbReference>